<dbReference type="EMBL" id="ML979135">
    <property type="protein sequence ID" value="KAF1916913.1"/>
    <property type="molecule type" value="Genomic_DNA"/>
</dbReference>
<dbReference type="Proteomes" id="UP000800096">
    <property type="component" value="Unassembled WGS sequence"/>
</dbReference>
<name>A0A6A5QNF9_AMPQU</name>
<sequence length="287" mass="30779">MTRCTRRRWASVDSCCTVPAFAETGHNGRVESASTLLTTPSGLVGSACLDQPDAPCWNGRAAEPRQCAGCHLSPCAAATELAVERGLWACGLAGTGLPVLACRPGSRKASAAVDRRGKTTCASSKVTPVEEQQVQKQMLQQVERMQVLVSCWDPRRICPITTTSKRLAPLPSRRPQSRRQYGTRPASNAICAGCCPCQLCSFAPVHRPTLGARRMNEPAMEVPAGRLVCPGAHHMTSRYVAHAVKATACWTTFALASRLSTRPALSGLPIPHALPRANCRGWLLARS</sequence>
<keyword evidence="2" id="KW-1185">Reference proteome</keyword>
<dbReference type="AlphaFoldDB" id="A0A6A5QNF9"/>
<reference evidence="1" key="1">
    <citation type="journal article" date="2020" name="Stud. Mycol.">
        <title>101 Dothideomycetes genomes: a test case for predicting lifestyles and emergence of pathogens.</title>
        <authorList>
            <person name="Haridas S."/>
            <person name="Albert R."/>
            <person name="Binder M."/>
            <person name="Bloem J."/>
            <person name="Labutti K."/>
            <person name="Salamov A."/>
            <person name="Andreopoulos B."/>
            <person name="Baker S."/>
            <person name="Barry K."/>
            <person name="Bills G."/>
            <person name="Bluhm B."/>
            <person name="Cannon C."/>
            <person name="Castanera R."/>
            <person name="Culley D."/>
            <person name="Daum C."/>
            <person name="Ezra D."/>
            <person name="Gonzalez J."/>
            <person name="Henrissat B."/>
            <person name="Kuo A."/>
            <person name="Liang C."/>
            <person name="Lipzen A."/>
            <person name="Lutzoni F."/>
            <person name="Magnuson J."/>
            <person name="Mondo S."/>
            <person name="Nolan M."/>
            <person name="Ohm R."/>
            <person name="Pangilinan J."/>
            <person name="Park H.-J."/>
            <person name="Ramirez L."/>
            <person name="Alfaro M."/>
            <person name="Sun H."/>
            <person name="Tritt A."/>
            <person name="Yoshinaga Y."/>
            <person name="Zwiers L.-H."/>
            <person name="Turgeon B."/>
            <person name="Goodwin S."/>
            <person name="Spatafora J."/>
            <person name="Crous P."/>
            <person name="Grigoriev I."/>
        </authorList>
    </citation>
    <scope>NUCLEOTIDE SEQUENCE</scope>
    <source>
        <strain evidence="1">HMLAC05119</strain>
    </source>
</reference>
<gene>
    <name evidence="1" type="ORF">BDU57DRAFT_249593</name>
</gene>
<organism evidence="1 2">
    <name type="scientific">Ampelomyces quisqualis</name>
    <name type="common">Powdery mildew agent</name>
    <dbReference type="NCBI Taxonomy" id="50730"/>
    <lineage>
        <taxon>Eukaryota</taxon>
        <taxon>Fungi</taxon>
        <taxon>Dikarya</taxon>
        <taxon>Ascomycota</taxon>
        <taxon>Pezizomycotina</taxon>
        <taxon>Dothideomycetes</taxon>
        <taxon>Pleosporomycetidae</taxon>
        <taxon>Pleosporales</taxon>
        <taxon>Pleosporineae</taxon>
        <taxon>Phaeosphaeriaceae</taxon>
        <taxon>Ampelomyces</taxon>
    </lineage>
</organism>
<proteinExistence type="predicted"/>
<protein>
    <submittedName>
        <fullName evidence="1">Uncharacterized protein</fullName>
    </submittedName>
</protein>
<evidence type="ECO:0000313" key="1">
    <source>
        <dbReference type="EMBL" id="KAF1916913.1"/>
    </source>
</evidence>
<evidence type="ECO:0000313" key="2">
    <source>
        <dbReference type="Proteomes" id="UP000800096"/>
    </source>
</evidence>
<accession>A0A6A5QNF9</accession>